<dbReference type="EMBL" id="JBEQCT010000012">
    <property type="protein sequence ID" value="MFM2486842.1"/>
    <property type="molecule type" value="Genomic_DNA"/>
</dbReference>
<accession>A0ABW9GAY3</accession>
<dbReference type="Proteomes" id="UP001629953">
    <property type="component" value="Unassembled WGS sequence"/>
</dbReference>
<reference evidence="1 2" key="1">
    <citation type="journal article" date="2013" name="Int. J. Syst. Evol. Microbiol.">
        <title>Celerinatantimonas yamalensis sp. nov., a cold-adapted diazotrophic bacterium from a cold permafrost brine.</title>
        <authorList>
            <person name="Shcherbakova V."/>
            <person name="Chuvilskaya N."/>
            <person name="Rivkina E."/>
            <person name="Demidov N."/>
            <person name="Uchaeva V."/>
            <person name="Suetin S."/>
            <person name="Suzina N."/>
            <person name="Gilichinsky D."/>
        </authorList>
    </citation>
    <scope>NUCLEOTIDE SEQUENCE [LARGE SCALE GENOMIC DNA]</scope>
    <source>
        <strain evidence="1 2">C7</strain>
    </source>
</reference>
<keyword evidence="2" id="KW-1185">Reference proteome</keyword>
<proteinExistence type="predicted"/>
<comment type="caution">
    <text evidence="1">The sequence shown here is derived from an EMBL/GenBank/DDBJ whole genome shotgun (WGS) entry which is preliminary data.</text>
</comment>
<organism evidence="1 2">
    <name type="scientific">Celerinatantimonas yamalensis</name>
    <dbReference type="NCBI Taxonomy" id="559956"/>
    <lineage>
        <taxon>Bacteria</taxon>
        <taxon>Pseudomonadati</taxon>
        <taxon>Pseudomonadota</taxon>
        <taxon>Gammaproteobacteria</taxon>
        <taxon>Celerinatantimonadaceae</taxon>
        <taxon>Celerinatantimonas</taxon>
    </lineage>
</organism>
<gene>
    <name evidence="1" type="ORF">ABUE30_17560</name>
</gene>
<protein>
    <submittedName>
        <fullName evidence="1">Uncharacterized protein</fullName>
    </submittedName>
</protein>
<name>A0ABW9GAY3_9GAMM</name>
<dbReference type="RefSeq" id="WP_408625142.1">
    <property type="nucleotide sequence ID" value="NZ_JBEQCT010000012.1"/>
</dbReference>
<evidence type="ECO:0000313" key="1">
    <source>
        <dbReference type="EMBL" id="MFM2486842.1"/>
    </source>
</evidence>
<sequence>MIQYGPLLERLLAGEFICQISDEDAYRRLNDEQTQQQINQYLRPLNRRLVGSERQSVYYLGYVDLTRTAREQLSKQFSETIQALLPLLEWLLLVQETMGNDRALSAGDTIKLQEFVLRAEDNQGLRQRLNLLANHRFFNSHSDALDNQVKLIFRRLKEYGYLVQPHAQRQYYIVTAKIDYLIELINFIRSEEHLPVADTPTQEELL</sequence>
<evidence type="ECO:0000313" key="2">
    <source>
        <dbReference type="Proteomes" id="UP001629953"/>
    </source>
</evidence>